<evidence type="ECO:0008006" key="4">
    <source>
        <dbReference type="Google" id="ProtNLM"/>
    </source>
</evidence>
<dbReference type="Proteomes" id="UP000054771">
    <property type="component" value="Unassembled WGS sequence"/>
</dbReference>
<dbReference type="PANTHER" id="PTHR40788:SF1">
    <property type="entry name" value="IPA PROTEIN"/>
    <property type="match status" value="1"/>
</dbReference>
<proteinExistence type="predicted"/>
<reference evidence="3" key="1">
    <citation type="journal article" date="2016" name="Genome Announc.">
        <title>Draft genome sequences of fungus Aspergillus calidoustus.</title>
        <authorList>
            <person name="Horn F."/>
            <person name="Linde J."/>
            <person name="Mattern D.J."/>
            <person name="Walther G."/>
            <person name="Guthke R."/>
            <person name="Scherlach K."/>
            <person name="Martin K."/>
            <person name="Brakhage A.A."/>
            <person name="Petzke L."/>
            <person name="Valiante V."/>
        </authorList>
    </citation>
    <scope>NUCLEOTIDE SEQUENCE [LARGE SCALE GENOMIC DNA]</scope>
    <source>
        <strain evidence="3">SF006504</strain>
    </source>
</reference>
<dbReference type="AlphaFoldDB" id="A0A0U4ZG61"/>
<evidence type="ECO:0000256" key="1">
    <source>
        <dbReference type="SAM" id="MobiDB-lite"/>
    </source>
</evidence>
<organism evidence="2 3">
    <name type="scientific">Aspergillus calidoustus</name>
    <dbReference type="NCBI Taxonomy" id="454130"/>
    <lineage>
        <taxon>Eukaryota</taxon>
        <taxon>Fungi</taxon>
        <taxon>Dikarya</taxon>
        <taxon>Ascomycota</taxon>
        <taxon>Pezizomycotina</taxon>
        <taxon>Eurotiomycetes</taxon>
        <taxon>Eurotiomycetidae</taxon>
        <taxon>Eurotiales</taxon>
        <taxon>Aspergillaceae</taxon>
        <taxon>Aspergillus</taxon>
        <taxon>Aspergillus subgen. Nidulantes</taxon>
    </lineage>
</organism>
<evidence type="ECO:0000313" key="3">
    <source>
        <dbReference type="Proteomes" id="UP000054771"/>
    </source>
</evidence>
<sequence length="706" mass="78923">MQNYTQPALLKQLQQDLSRKYQVHGTRIEEIWRSWGPTKRAEALRAGAANGEVLRHSSDTSMGNVCMIIPEINLQQLAGPDPDFFLSRLRHRATHTVHQQYLQGPDGEPGDGQVIRSSMLQGLRHSKVYPYELTRLMDDLEYGESFKVRDAATYQKTVSDLSYAIDAGAIAPRATAELVMQRQLYALQSFNILVEDILDLGSTSRDTSAPKKHSRKKPSQSQAGPAKPEKLPVSELLLRAQDQKSAAEDYLTLCRTEPAFLTPIVNMWFMSRPELLPDEKGRRLPLYTDKYKSVAFFEVLHSAVVEVAVWEYVCRLLQGVVDKPGDKTYRGIVLQELSNVCQFEYSRAQKLFKRYVHTCSAPKYFRRSSAGGNKAATRVVMTVKPEPLAQENPLLQCVLTLTDTKTDALKAIPWIQKLDDLPRTHPTLASELTESESEALADLSVTAAFIQALATSLPLPPANSKKGQAYLPKIKALISEVEDLSDDVDLSEYVVPIDNLLEPGIAREALATLDNFVVEKAGVGLGFLYDGLAEEVMTSVQAQSTETEQALEKELDAKLSLTEPQSTAFMVEQRREKAKTRPAHSSVYSIVPTEAPPTETESSDPIPVHKVKQATFDVFSTLFSKTESQGSVTWAAFQSAMTDLKFSVIPRFGSIFTFVPPKDFSPPRSFTIHRPHHSRIEGYKLIYFASRLKRIYGWDEVSFTTA</sequence>
<protein>
    <recommendedName>
        <fullName evidence="4">Ipa protein</fullName>
    </recommendedName>
</protein>
<dbReference type="OMA" id="YKFIPEW"/>
<dbReference type="STRING" id="454130.A0A0U4ZG61"/>
<gene>
    <name evidence="2" type="ORF">ASPCAL11822</name>
</gene>
<feature type="region of interest" description="Disordered" evidence="1">
    <location>
        <begin position="204"/>
        <end position="229"/>
    </location>
</feature>
<dbReference type="PANTHER" id="PTHR40788">
    <property type="entry name" value="CLR5 DOMAIN-CONTAINING PROTEIN-RELATED"/>
    <property type="match status" value="1"/>
</dbReference>
<name>A0A0U4ZG61_ASPCI</name>
<accession>A0A0U4ZG61</accession>
<dbReference type="EMBL" id="CDMC01000012">
    <property type="protein sequence ID" value="CEL08677.1"/>
    <property type="molecule type" value="Genomic_DNA"/>
</dbReference>
<keyword evidence="3" id="KW-1185">Reference proteome</keyword>
<dbReference type="OrthoDB" id="2922289at2759"/>
<evidence type="ECO:0000313" key="2">
    <source>
        <dbReference type="EMBL" id="CEL08677.1"/>
    </source>
</evidence>